<keyword evidence="4" id="KW-1017">Isopeptide bond</keyword>
<keyword evidence="8" id="KW-0804">Transcription</keyword>
<organism evidence="12 13">
    <name type="scientific">Dendrobium thyrsiflorum</name>
    <name type="common">Pinecone-like raceme dendrobium</name>
    <name type="synonym">Orchid</name>
    <dbReference type="NCBI Taxonomy" id="117978"/>
    <lineage>
        <taxon>Eukaryota</taxon>
        <taxon>Viridiplantae</taxon>
        <taxon>Streptophyta</taxon>
        <taxon>Embryophyta</taxon>
        <taxon>Tracheophyta</taxon>
        <taxon>Spermatophyta</taxon>
        <taxon>Magnoliopsida</taxon>
        <taxon>Liliopsida</taxon>
        <taxon>Asparagales</taxon>
        <taxon>Orchidaceae</taxon>
        <taxon>Epidendroideae</taxon>
        <taxon>Malaxideae</taxon>
        <taxon>Dendrobiinae</taxon>
        <taxon>Dendrobium</taxon>
    </lineage>
</organism>
<keyword evidence="5" id="KW-0597">Phosphoprotein</keyword>
<evidence type="ECO:0000259" key="11">
    <source>
        <dbReference type="PROSITE" id="PS50827"/>
    </source>
</evidence>
<evidence type="ECO:0000256" key="3">
    <source>
        <dbReference type="ARBA" id="ARBA00022490"/>
    </source>
</evidence>
<keyword evidence="6" id="KW-0832">Ubl conjugation</keyword>
<reference evidence="12 13" key="1">
    <citation type="journal article" date="2024" name="Plant Biotechnol. J.">
        <title>Dendrobium thyrsiflorum genome and its molecular insights into genes involved in important horticultural traits.</title>
        <authorList>
            <person name="Chen B."/>
            <person name="Wang J.Y."/>
            <person name="Zheng P.J."/>
            <person name="Li K.L."/>
            <person name="Liang Y.M."/>
            <person name="Chen X.F."/>
            <person name="Zhang C."/>
            <person name="Zhao X."/>
            <person name="He X."/>
            <person name="Zhang G.Q."/>
            <person name="Liu Z.J."/>
            <person name="Xu Q."/>
        </authorList>
    </citation>
    <scope>NUCLEOTIDE SEQUENCE [LARGE SCALE GENOMIC DNA]</scope>
    <source>
        <strain evidence="12">GZMU011</strain>
    </source>
</reference>
<dbReference type="Pfam" id="PF10497">
    <property type="entry name" value="zf-4CXXC_R1"/>
    <property type="match status" value="1"/>
</dbReference>
<dbReference type="InterPro" id="IPR028942">
    <property type="entry name" value="WHIM1_dom"/>
</dbReference>
<comment type="caution">
    <text evidence="12">The sequence shown here is derived from an EMBL/GenBank/DDBJ whole genome shotgun (WGS) entry which is preliminary data.</text>
</comment>
<dbReference type="PANTHER" id="PTHR31169">
    <property type="entry name" value="OS05G0300700 PROTEIN"/>
    <property type="match status" value="1"/>
</dbReference>
<keyword evidence="3" id="KW-0963">Cytoplasm</keyword>
<dbReference type="InterPro" id="IPR018866">
    <property type="entry name" value="Znf-4CXXC_R1"/>
</dbReference>
<keyword evidence="7" id="KW-0805">Transcription regulation</keyword>
<evidence type="ECO:0000256" key="7">
    <source>
        <dbReference type="ARBA" id="ARBA00023015"/>
    </source>
</evidence>
<evidence type="ECO:0000256" key="9">
    <source>
        <dbReference type="ARBA" id="ARBA00023242"/>
    </source>
</evidence>
<evidence type="ECO:0000313" key="12">
    <source>
        <dbReference type="EMBL" id="KAL0910294.1"/>
    </source>
</evidence>
<keyword evidence="9" id="KW-0539">Nucleus</keyword>
<evidence type="ECO:0000256" key="4">
    <source>
        <dbReference type="ARBA" id="ARBA00022499"/>
    </source>
</evidence>
<evidence type="ECO:0000256" key="5">
    <source>
        <dbReference type="ARBA" id="ARBA00022553"/>
    </source>
</evidence>
<evidence type="ECO:0000256" key="8">
    <source>
        <dbReference type="ARBA" id="ARBA00023163"/>
    </source>
</evidence>
<feature type="compositionally biased region" description="Basic and acidic residues" evidence="10">
    <location>
        <begin position="15"/>
        <end position="24"/>
    </location>
</feature>
<accession>A0ABD0UBY5</accession>
<evidence type="ECO:0000256" key="10">
    <source>
        <dbReference type="SAM" id="MobiDB-lite"/>
    </source>
</evidence>
<sequence>MAVPPTSPVSRRRKMNDSENKKEIATSPAKRSKNPGVRVQGGRIYDSENGKTCHQCRQKTMDFSASCKAMKRQKPCTIKFCHKCLLNRYGEKAEEVSTSDDWKCPKCRGVCNCSFCMKKKGQQPTGILVHTAKLTGFSSVHDLLSHGGENVPRDAIAPPKGSPASKMVTFILIELPVLRLSIFFSSRNCFLYYYYLHDLHWKGQVASKRCRDKENYNSEKNDTVSMEADCFKKGALVEKNDGKPLKKLKPTSLKIECARSHEDQNKKTLQYKSPAEGLPGLADNKENLHDVTMDETMEKPLKPRGRPRKIAAMPVRPPGKPLTTVAGFDLPAEDVGPALQFFEFCNVFSKVLDIKKGQPEAIIRGLLRGSISLRHCRTASAIIQFQIRLLSFILEDMGEGHYLKTNGENSWLKALGKCLNQYKHLATGLPLDFIDNPSKYNDLDSSRKLKILVFLCDEALGTEALRKFLDEEYAKFVEEKKETNEQIGAAKTKEKLIKQTLKNDLAKAMLPTEGATQLSISEHDELISKIRHETEKAHQEMLESIELLPKKKHAPDAVRISPLFQEKDGTVFWRLKSYERSSSIMVQDIENWSVFTPQEKWFIFDDDQQMVEQYLSFLRAESARKQKELKNILKGSASIKEDPSNFESQNCLTEIN</sequence>
<protein>
    <recommendedName>
        <fullName evidence="11">DDT domain-containing protein</fullName>
    </recommendedName>
</protein>
<keyword evidence="13" id="KW-1185">Reference proteome</keyword>
<evidence type="ECO:0000256" key="2">
    <source>
        <dbReference type="ARBA" id="ARBA00004496"/>
    </source>
</evidence>
<dbReference type="InterPro" id="IPR018501">
    <property type="entry name" value="DDT_dom"/>
</dbReference>
<gene>
    <name evidence="12" type="ORF">M5K25_021261</name>
</gene>
<feature type="domain" description="DDT" evidence="11">
    <location>
        <begin position="332"/>
        <end position="399"/>
    </location>
</feature>
<dbReference type="PANTHER" id="PTHR31169:SF8">
    <property type="entry name" value="ZINC-FINGER DOMAIN OF MONOAMINE-OXIDASE A REPRESSOR R1 PROTEIN"/>
    <property type="match status" value="1"/>
</dbReference>
<evidence type="ECO:0000313" key="13">
    <source>
        <dbReference type="Proteomes" id="UP001552299"/>
    </source>
</evidence>
<dbReference type="GO" id="GO:0005634">
    <property type="term" value="C:nucleus"/>
    <property type="evidence" value="ECO:0007669"/>
    <property type="project" value="UniProtKB-SubCell"/>
</dbReference>
<dbReference type="InterPro" id="IPR040221">
    <property type="entry name" value="CDCA7/CDA7L"/>
</dbReference>
<comment type="subcellular location">
    <subcellularLocation>
        <location evidence="2">Cytoplasm</location>
    </subcellularLocation>
    <subcellularLocation>
        <location evidence="1">Nucleus</location>
    </subcellularLocation>
</comment>
<feature type="region of interest" description="Disordered" evidence="10">
    <location>
        <begin position="1"/>
        <end position="43"/>
    </location>
</feature>
<evidence type="ECO:0000256" key="6">
    <source>
        <dbReference type="ARBA" id="ARBA00022843"/>
    </source>
</evidence>
<proteinExistence type="predicted"/>
<name>A0ABD0UBY5_DENTH</name>
<dbReference type="Pfam" id="PF15612">
    <property type="entry name" value="WHIM1"/>
    <property type="match status" value="1"/>
</dbReference>
<dbReference type="Proteomes" id="UP001552299">
    <property type="component" value="Unassembled WGS sequence"/>
</dbReference>
<dbReference type="AlphaFoldDB" id="A0ABD0UBY5"/>
<dbReference type="EMBL" id="JANQDX010000016">
    <property type="protein sequence ID" value="KAL0910294.1"/>
    <property type="molecule type" value="Genomic_DNA"/>
</dbReference>
<evidence type="ECO:0000256" key="1">
    <source>
        <dbReference type="ARBA" id="ARBA00004123"/>
    </source>
</evidence>
<dbReference type="PROSITE" id="PS50827">
    <property type="entry name" value="DDT"/>
    <property type="match status" value="1"/>
</dbReference>
<dbReference type="GO" id="GO:0005737">
    <property type="term" value="C:cytoplasm"/>
    <property type="evidence" value="ECO:0007669"/>
    <property type="project" value="UniProtKB-SubCell"/>
</dbReference>